<evidence type="ECO:0000256" key="1">
    <source>
        <dbReference type="SAM" id="MobiDB-lite"/>
    </source>
</evidence>
<keyword evidence="3" id="KW-1185">Reference proteome</keyword>
<reference evidence="2" key="1">
    <citation type="submission" date="2021-07" db="EMBL/GenBank/DDBJ databases">
        <authorList>
            <person name="Catto M.A."/>
            <person name="Jacobson A."/>
            <person name="Kennedy G."/>
            <person name="Labadie P."/>
            <person name="Hunt B.G."/>
            <person name="Srinivasan R."/>
        </authorList>
    </citation>
    <scope>NUCLEOTIDE SEQUENCE</scope>
    <source>
        <strain evidence="2">PL_HMW_Pooled</strain>
        <tissue evidence="2">Head</tissue>
    </source>
</reference>
<accession>A0AAE1LGP2</accession>
<feature type="region of interest" description="Disordered" evidence="1">
    <location>
        <begin position="117"/>
        <end position="185"/>
    </location>
</feature>
<feature type="compositionally biased region" description="Polar residues" evidence="1">
    <location>
        <begin position="1"/>
        <end position="16"/>
    </location>
</feature>
<feature type="compositionally biased region" description="Polar residues" evidence="1">
    <location>
        <begin position="131"/>
        <end position="142"/>
    </location>
</feature>
<comment type="caution">
    <text evidence="2">The sequence shown here is derived from an EMBL/GenBank/DDBJ whole genome shotgun (WGS) entry which is preliminary data.</text>
</comment>
<gene>
    <name evidence="2" type="ORF">KUF71_008172</name>
</gene>
<dbReference type="Proteomes" id="UP001219518">
    <property type="component" value="Unassembled WGS sequence"/>
</dbReference>
<dbReference type="Pfam" id="PF15375">
    <property type="entry name" value="FSAF1"/>
    <property type="match status" value="1"/>
</dbReference>
<reference evidence="2" key="2">
    <citation type="journal article" date="2023" name="BMC Genomics">
        <title>Pest status, molecular evolution, and epigenetic factors derived from the genome assembly of Frankliniella fusca, a thysanopteran phytovirus vector.</title>
        <authorList>
            <person name="Catto M.A."/>
            <person name="Labadie P.E."/>
            <person name="Jacobson A.L."/>
            <person name="Kennedy G.G."/>
            <person name="Srinivasan R."/>
            <person name="Hunt B.G."/>
        </authorList>
    </citation>
    <scope>NUCLEOTIDE SEQUENCE</scope>
    <source>
        <strain evidence="2">PL_HMW_Pooled</strain>
    </source>
</reference>
<name>A0AAE1LGP2_9NEOP</name>
<dbReference type="PANTHER" id="PTHR28366:SF1">
    <property type="entry name" value="CHROMOSOME 1 OPEN READING FRAME 131"/>
    <property type="match status" value="1"/>
</dbReference>
<feature type="compositionally biased region" description="Basic and acidic residues" evidence="1">
    <location>
        <begin position="52"/>
        <end position="63"/>
    </location>
</feature>
<feature type="compositionally biased region" description="Basic residues" evidence="1">
    <location>
        <begin position="143"/>
        <end position="153"/>
    </location>
</feature>
<protein>
    <submittedName>
        <fullName evidence="2">Uncharacterized protein</fullName>
    </submittedName>
</protein>
<organism evidence="2 3">
    <name type="scientific">Frankliniella fusca</name>
    <dbReference type="NCBI Taxonomy" id="407009"/>
    <lineage>
        <taxon>Eukaryota</taxon>
        <taxon>Metazoa</taxon>
        <taxon>Ecdysozoa</taxon>
        <taxon>Arthropoda</taxon>
        <taxon>Hexapoda</taxon>
        <taxon>Insecta</taxon>
        <taxon>Pterygota</taxon>
        <taxon>Neoptera</taxon>
        <taxon>Paraneoptera</taxon>
        <taxon>Thysanoptera</taxon>
        <taxon>Terebrantia</taxon>
        <taxon>Thripoidea</taxon>
        <taxon>Thripidae</taxon>
        <taxon>Frankliniella</taxon>
    </lineage>
</organism>
<feature type="region of interest" description="Disordered" evidence="1">
    <location>
        <begin position="1"/>
        <end position="63"/>
    </location>
</feature>
<proteinExistence type="predicted"/>
<dbReference type="InterPro" id="IPR027973">
    <property type="entry name" value="FSAF1-like"/>
</dbReference>
<dbReference type="PANTHER" id="PTHR28366">
    <property type="entry name" value="CHROMOSOME 1 OPEN READING FRAME 131"/>
    <property type="match status" value="1"/>
</dbReference>
<evidence type="ECO:0000313" key="3">
    <source>
        <dbReference type="Proteomes" id="UP001219518"/>
    </source>
</evidence>
<evidence type="ECO:0000313" key="2">
    <source>
        <dbReference type="EMBL" id="KAK3919023.1"/>
    </source>
</evidence>
<sequence length="185" mass="21088">MSSGFIQTKSSLSRQSKPAEFEEVVFNSHKRKERDDSVTAPVKKKNKLPDPIPKRDSDEQHKFLKKARYEVMRFGMTGFDAAKREETKQAIAISLGAKPKKKKGINYKELMEIRKKQKEEEKANKAFHNIGKTNSGHASANTKKGKKGNRQHKPRGDQNKGILGVYGKVNKSELPNKNNKNNRRK</sequence>
<dbReference type="InterPro" id="IPR052852">
    <property type="entry name" value="SSU_Processome_Comp"/>
</dbReference>
<dbReference type="EMBL" id="JAHWGI010000969">
    <property type="protein sequence ID" value="KAK3919023.1"/>
    <property type="molecule type" value="Genomic_DNA"/>
</dbReference>
<dbReference type="AlphaFoldDB" id="A0AAE1LGP2"/>